<dbReference type="Gene3D" id="3.90.70.10">
    <property type="entry name" value="Cysteine proteinases"/>
    <property type="match status" value="1"/>
</dbReference>
<protein>
    <recommendedName>
        <fullName evidence="1">Peptidase C1A papain C-terminal domain-containing protein</fullName>
    </recommendedName>
</protein>
<evidence type="ECO:0000313" key="3">
    <source>
        <dbReference type="Proteomes" id="UP001642360"/>
    </source>
</evidence>
<dbReference type="InterPro" id="IPR038765">
    <property type="entry name" value="Papain-like_cys_pep_sf"/>
</dbReference>
<feature type="domain" description="Peptidase C1A papain C-terminal" evidence="1">
    <location>
        <begin position="5"/>
        <end position="164"/>
    </location>
</feature>
<organism evidence="2 3">
    <name type="scientific">Ilex paraguariensis</name>
    <name type="common">yerba mate</name>
    <dbReference type="NCBI Taxonomy" id="185542"/>
    <lineage>
        <taxon>Eukaryota</taxon>
        <taxon>Viridiplantae</taxon>
        <taxon>Streptophyta</taxon>
        <taxon>Embryophyta</taxon>
        <taxon>Tracheophyta</taxon>
        <taxon>Spermatophyta</taxon>
        <taxon>Magnoliopsida</taxon>
        <taxon>eudicotyledons</taxon>
        <taxon>Gunneridae</taxon>
        <taxon>Pentapetalae</taxon>
        <taxon>asterids</taxon>
        <taxon>campanulids</taxon>
        <taxon>Aquifoliales</taxon>
        <taxon>Aquifoliaceae</taxon>
        <taxon>Ilex</taxon>
    </lineage>
</organism>
<dbReference type="EMBL" id="CAUOFW020007844">
    <property type="protein sequence ID" value="CAK9180841.1"/>
    <property type="molecule type" value="Genomic_DNA"/>
</dbReference>
<evidence type="ECO:0000313" key="2">
    <source>
        <dbReference type="EMBL" id="CAK9180841.1"/>
    </source>
</evidence>
<evidence type="ECO:0000259" key="1">
    <source>
        <dbReference type="Pfam" id="PF00112"/>
    </source>
</evidence>
<dbReference type="AlphaFoldDB" id="A0ABC8UIH3"/>
<name>A0ABC8UIH3_9AQUA</name>
<keyword evidence="3" id="KW-1185">Reference proteome</keyword>
<proteinExistence type="predicted"/>
<dbReference type="Pfam" id="PF00112">
    <property type="entry name" value="Peptidase_C1"/>
    <property type="match status" value="1"/>
</dbReference>
<comment type="caution">
    <text evidence="2">The sequence shown here is derived from an EMBL/GenBank/DDBJ whole genome shotgun (WGS) entry which is preliminary data.</text>
</comment>
<dbReference type="InterPro" id="IPR000668">
    <property type="entry name" value="Peptidase_C1A_C"/>
</dbReference>
<dbReference type="Proteomes" id="UP001642360">
    <property type="component" value="Unassembled WGS sequence"/>
</dbReference>
<reference evidence="2 3" key="1">
    <citation type="submission" date="2024-02" db="EMBL/GenBank/DDBJ databases">
        <authorList>
            <person name="Vignale AGUSTIN F."/>
            <person name="Sosa J E."/>
            <person name="Modenutti C."/>
        </authorList>
    </citation>
    <scope>NUCLEOTIDE SEQUENCE [LARGE SCALE GENOMIC DNA]</scope>
</reference>
<sequence>MYAIAVSAACQATYNLKCITEPQITLGPQEIIDCVHEKFEHSKKTMEDVDKKSCMLSSTRKSLTYVTNYGIIILSKREDVFIPRLKLKNFTMVPTNYAEKIIINLINCHPITGVIKTTQEFIELENEIFTGPINEYSHLYGSHTMLVVGYGEEDGEKFYWVRNS</sequence>
<accession>A0ABC8UIH3</accession>
<dbReference type="SUPFAM" id="SSF54001">
    <property type="entry name" value="Cysteine proteinases"/>
    <property type="match status" value="1"/>
</dbReference>
<gene>
    <name evidence="2" type="ORF">ILEXP_LOCUS50868</name>
</gene>